<proteinExistence type="predicted"/>
<dbReference type="AlphaFoldDB" id="A0A6J4VLD1"/>
<dbReference type="SUPFAM" id="SSF47413">
    <property type="entry name" value="lambda repressor-like DNA-binding domains"/>
    <property type="match status" value="1"/>
</dbReference>
<feature type="domain" description="HTH cro/C1-type" evidence="1">
    <location>
        <begin position="16"/>
        <end position="85"/>
    </location>
</feature>
<dbReference type="InterPro" id="IPR001387">
    <property type="entry name" value="Cro/C1-type_HTH"/>
</dbReference>
<dbReference type="InterPro" id="IPR010982">
    <property type="entry name" value="Lambda_DNA-bd_dom_sf"/>
</dbReference>
<dbReference type="CDD" id="cd00093">
    <property type="entry name" value="HTH_XRE"/>
    <property type="match status" value="1"/>
</dbReference>
<dbReference type="Gene3D" id="1.10.260.40">
    <property type="entry name" value="lambda repressor-like DNA-binding domains"/>
    <property type="match status" value="1"/>
</dbReference>
<sequence>MSAVLCEPIVGKVRWKLRVMMAERKITNKALADTIGMNPVSISKLKNTDELPQIGGDTLAKLCDGIAILSKSPCTPSELIEYIPDEDIN</sequence>
<accession>A0A6J4VLD1</accession>
<name>A0A6J4VLD1_9CYAN</name>
<gene>
    <name evidence="2" type="ORF">AVDCRST_MAG81-3147</name>
</gene>
<organism evidence="2">
    <name type="scientific">uncultured Synechococcales cyanobacterium</name>
    <dbReference type="NCBI Taxonomy" id="1936017"/>
    <lineage>
        <taxon>Bacteria</taxon>
        <taxon>Bacillati</taxon>
        <taxon>Cyanobacteriota</taxon>
        <taxon>Cyanophyceae</taxon>
        <taxon>Synechococcales</taxon>
        <taxon>environmental samples</taxon>
    </lineage>
</organism>
<reference evidence="2" key="1">
    <citation type="submission" date="2020-02" db="EMBL/GenBank/DDBJ databases">
        <authorList>
            <person name="Meier V. D."/>
        </authorList>
    </citation>
    <scope>NUCLEOTIDE SEQUENCE</scope>
    <source>
        <strain evidence="2">AVDCRST_MAG81</strain>
    </source>
</reference>
<dbReference type="GO" id="GO:0003677">
    <property type="term" value="F:DNA binding"/>
    <property type="evidence" value="ECO:0007669"/>
    <property type="project" value="InterPro"/>
</dbReference>
<protein>
    <recommendedName>
        <fullName evidence="1">HTH cro/C1-type domain-containing protein</fullName>
    </recommendedName>
</protein>
<dbReference type="EMBL" id="CADCWO010000177">
    <property type="protein sequence ID" value="CAA9582493.1"/>
    <property type="molecule type" value="Genomic_DNA"/>
</dbReference>
<evidence type="ECO:0000259" key="1">
    <source>
        <dbReference type="Pfam" id="PF13443"/>
    </source>
</evidence>
<dbReference type="Pfam" id="PF13443">
    <property type="entry name" value="HTH_26"/>
    <property type="match status" value="1"/>
</dbReference>
<evidence type="ECO:0000313" key="2">
    <source>
        <dbReference type="EMBL" id="CAA9582493.1"/>
    </source>
</evidence>